<proteinExistence type="inferred from homology"/>
<feature type="compositionally biased region" description="Polar residues" evidence="8">
    <location>
        <begin position="1"/>
        <end position="10"/>
    </location>
</feature>
<evidence type="ECO:0000256" key="3">
    <source>
        <dbReference type="ARBA" id="ARBA00008766"/>
    </source>
</evidence>
<keyword evidence="10" id="KW-0031">Aminopeptidase</keyword>
<dbReference type="EC" id="3.4.11.9" evidence="4"/>
<dbReference type="Proteomes" id="UP000549913">
    <property type="component" value="Unassembled WGS sequence"/>
</dbReference>
<name>A0A852SL48_9MICO</name>
<feature type="compositionally biased region" description="Low complexity" evidence="8">
    <location>
        <begin position="15"/>
        <end position="27"/>
    </location>
</feature>
<evidence type="ECO:0000256" key="2">
    <source>
        <dbReference type="ARBA" id="ARBA00001936"/>
    </source>
</evidence>
<accession>A0A852SL48</accession>
<dbReference type="GO" id="GO:0030145">
    <property type="term" value="F:manganese ion binding"/>
    <property type="evidence" value="ECO:0007669"/>
    <property type="project" value="InterPro"/>
</dbReference>
<evidence type="ECO:0000256" key="8">
    <source>
        <dbReference type="SAM" id="MobiDB-lite"/>
    </source>
</evidence>
<dbReference type="GO" id="GO:0070006">
    <property type="term" value="F:metalloaminopeptidase activity"/>
    <property type="evidence" value="ECO:0007669"/>
    <property type="project" value="InterPro"/>
</dbReference>
<evidence type="ECO:0000259" key="9">
    <source>
        <dbReference type="SMART" id="SM01011"/>
    </source>
</evidence>
<sequence>MTPRTTSSAKRATVAEPMPGAAGPPAEPAVAVPAASALWTMPRAVNRSPLPGDGAFMTAGWADPEPVIDPDDPVIAYTAERRSRLAQALPAELLIIPAGLPRVRSNDSDHRFRPGTDHVWLTGNDVAESVLVVDTTGGEAGSILYLRAPSGRDGDEFWQNDALGDLWVGPRPTLAETQAALGIETRPLTDFTRDFERAARRARRIRVLPTLDESVDELVRQTCGTAFSPHFALKAALDELRLIKNDWEIGQLQLAVDGTARGFDDCLEAWQDARAEPRGERYLEGTFARRALVEGEGPAYGSIVAAGSHATTLHYTRNTGPLVDGDLVLMDLGVELPSLYAADITRTLPVSGTFTPLQRDVYSIVLRAQQAGIDALRAGVRFQDYQDACGRSLTEGLIELGLIRCSVDEAMAPSASYHRRWSISRAGHMLGMDVHDCNHAPHETYLGGVLAAGHTLTVEPGLYFQPGDLTVPAELRGLGIRIEDDLVVTETSSILLSAGLPRTPAAVEEWMGALAR</sequence>
<evidence type="ECO:0000256" key="1">
    <source>
        <dbReference type="ARBA" id="ARBA00001424"/>
    </source>
</evidence>
<comment type="similarity">
    <text evidence="3">Belongs to the peptidase M24B family.</text>
</comment>
<dbReference type="AlphaFoldDB" id="A0A852SL48"/>
<keyword evidence="5" id="KW-0479">Metal-binding</keyword>
<protein>
    <recommendedName>
        <fullName evidence="4">Xaa-Pro aminopeptidase</fullName>
        <ecNumber evidence="4">3.4.11.9</ecNumber>
    </recommendedName>
</protein>
<dbReference type="Gene3D" id="3.40.350.10">
    <property type="entry name" value="Creatinase/prolidase N-terminal domain"/>
    <property type="match status" value="1"/>
</dbReference>
<keyword evidence="10" id="KW-0645">Protease</keyword>
<comment type="catalytic activity">
    <reaction evidence="1">
        <text>Release of any N-terminal amino acid, including proline, that is linked to proline, even from a dipeptide or tripeptide.</text>
        <dbReference type="EC" id="3.4.11.9"/>
    </reaction>
</comment>
<evidence type="ECO:0000256" key="4">
    <source>
        <dbReference type="ARBA" id="ARBA00012574"/>
    </source>
</evidence>
<evidence type="ECO:0000313" key="10">
    <source>
        <dbReference type="EMBL" id="NYD69391.1"/>
    </source>
</evidence>
<gene>
    <name evidence="10" type="ORF">BJ984_000549</name>
</gene>
<dbReference type="InterPro" id="IPR029149">
    <property type="entry name" value="Creatin/AminoP/Spt16_N"/>
</dbReference>
<dbReference type="GO" id="GO:0005829">
    <property type="term" value="C:cytosol"/>
    <property type="evidence" value="ECO:0007669"/>
    <property type="project" value="TreeGrafter"/>
</dbReference>
<evidence type="ECO:0000256" key="7">
    <source>
        <dbReference type="ARBA" id="ARBA00023211"/>
    </source>
</evidence>
<keyword evidence="6 10" id="KW-0378">Hydrolase</keyword>
<dbReference type="SUPFAM" id="SSF55920">
    <property type="entry name" value="Creatinase/aminopeptidase"/>
    <property type="match status" value="1"/>
</dbReference>
<dbReference type="GO" id="GO:0006508">
    <property type="term" value="P:proteolysis"/>
    <property type="evidence" value="ECO:0007669"/>
    <property type="project" value="TreeGrafter"/>
</dbReference>
<dbReference type="EMBL" id="JACCBM010000001">
    <property type="protein sequence ID" value="NYD69391.1"/>
    <property type="molecule type" value="Genomic_DNA"/>
</dbReference>
<keyword evidence="11" id="KW-1185">Reference proteome</keyword>
<feature type="region of interest" description="Disordered" evidence="8">
    <location>
        <begin position="1"/>
        <end position="27"/>
    </location>
</feature>
<evidence type="ECO:0000313" key="11">
    <source>
        <dbReference type="Proteomes" id="UP000549913"/>
    </source>
</evidence>
<keyword evidence="7" id="KW-0464">Manganese</keyword>
<dbReference type="InterPro" id="IPR052433">
    <property type="entry name" value="X-Pro_dipept-like"/>
</dbReference>
<dbReference type="RefSeq" id="WP_218869963.1">
    <property type="nucleotide sequence ID" value="NZ_BSEW01000001.1"/>
</dbReference>
<comment type="cofactor">
    <cofactor evidence="2">
        <name>Mn(2+)</name>
        <dbReference type="ChEBI" id="CHEBI:29035"/>
    </cofactor>
</comment>
<dbReference type="InterPro" id="IPR000994">
    <property type="entry name" value="Pept_M24"/>
</dbReference>
<comment type="caution">
    <text evidence="10">The sequence shown here is derived from an EMBL/GenBank/DDBJ whole genome shotgun (WGS) entry which is preliminary data.</text>
</comment>
<dbReference type="CDD" id="cd01087">
    <property type="entry name" value="Prolidase"/>
    <property type="match status" value="1"/>
</dbReference>
<dbReference type="Gene3D" id="3.90.230.10">
    <property type="entry name" value="Creatinase/methionine aminopeptidase superfamily"/>
    <property type="match status" value="1"/>
</dbReference>
<reference evidence="10 11" key="1">
    <citation type="submission" date="2020-07" db="EMBL/GenBank/DDBJ databases">
        <title>Sequencing the genomes of 1000 actinobacteria strains.</title>
        <authorList>
            <person name="Klenk H.-P."/>
        </authorList>
    </citation>
    <scope>NUCLEOTIDE SEQUENCE [LARGE SCALE GENOMIC DNA]</scope>
    <source>
        <strain evidence="10 11">DSM 26474</strain>
    </source>
</reference>
<dbReference type="PANTHER" id="PTHR43226:SF4">
    <property type="entry name" value="XAA-PRO AMINOPEPTIDASE 3"/>
    <property type="match status" value="1"/>
</dbReference>
<dbReference type="InterPro" id="IPR007865">
    <property type="entry name" value="Aminopep_P_N"/>
</dbReference>
<organism evidence="10 11">
    <name type="scientific">Herbiconiux flava</name>
    <dbReference type="NCBI Taxonomy" id="881268"/>
    <lineage>
        <taxon>Bacteria</taxon>
        <taxon>Bacillati</taxon>
        <taxon>Actinomycetota</taxon>
        <taxon>Actinomycetes</taxon>
        <taxon>Micrococcales</taxon>
        <taxon>Microbacteriaceae</taxon>
        <taxon>Herbiconiux</taxon>
    </lineage>
</organism>
<dbReference type="Pfam" id="PF00557">
    <property type="entry name" value="Peptidase_M24"/>
    <property type="match status" value="1"/>
</dbReference>
<dbReference type="PANTHER" id="PTHR43226">
    <property type="entry name" value="XAA-PRO AMINOPEPTIDASE 3"/>
    <property type="match status" value="1"/>
</dbReference>
<dbReference type="SMART" id="SM01011">
    <property type="entry name" value="AMP_N"/>
    <property type="match status" value="1"/>
</dbReference>
<evidence type="ECO:0000256" key="6">
    <source>
        <dbReference type="ARBA" id="ARBA00022801"/>
    </source>
</evidence>
<dbReference type="Pfam" id="PF05195">
    <property type="entry name" value="AMP_N"/>
    <property type="match status" value="1"/>
</dbReference>
<feature type="domain" description="Aminopeptidase P N-terminal" evidence="9">
    <location>
        <begin position="73"/>
        <end position="216"/>
    </location>
</feature>
<evidence type="ECO:0000256" key="5">
    <source>
        <dbReference type="ARBA" id="ARBA00022723"/>
    </source>
</evidence>
<dbReference type="InterPro" id="IPR036005">
    <property type="entry name" value="Creatinase/aminopeptidase-like"/>
</dbReference>
<dbReference type="SUPFAM" id="SSF53092">
    <property type="entry name" value="Creatinase/prolidase N-terminal domain"/>
    <property type="match status" value="1"/>
</dbReference>